<dbReference type="Proteomes" id="UP000076532">
    <property type="component" value="Unassembled WGS sequence"/>
</dbReference>
<dbReference type="GO" id="GO:0005829">
    <property type="term" value="C:cytosol"/>
    <property type="evidence" value="ECO:0007669"/>
    <property type="project" value="GOC"/>
</dbReference>
<dbReference type="GO" id="GO:0005794">
    <property type="term" value="C:Golgi apparatus"/>
    <property type="evidence" value="ECO:0007669"/>
    <property type="project" value="TreeGrafter"/>
</dbReference>
<dbReference type="AlphaFoldDB" id="A0A166NVZ1"/>
<evidence type="ECO:0000256" key="9">
    <source>
        <dbReference type="SAM" id="SignalP"/>
    </source>
</evidence>
<feature type="domain" description="PTM1-like N-terminal" evidence="11">
    <location>
        <begin position="32"/>
        <end position="120"/>
    </location>
</feature>
<name>A0A166NVZ1_9AGAM</name>
<dbReference type="PANTHER" id="PTHR21229">
    <property type="entry name" value="LUNG SEVEN TRANSMEMBRANE RECEPTOR"/>
    <property type="match status" value="1"/>
</dbReference>
<reference evidence="12 13" key="1">
    <citation type="journal article" date="2016" name="Mol. Biol. Evol.">
        <title>Comparative Genomics of Early-Diverging Mushroom-Forming Fungi Provides Insights into the Origins of Lignocellulose Decay Capabilities.</title>
        <authorList>
            <person name="Nagy L.G."/>
            <person name="Riley R."/>
            <person name="Tritt A."/>
            <person name="Adam C."/>
            <person name="Daum C."/>
            <person name="Floudas D."/>
            <person name="Sun H."/>
            <person name="Yadav J.S."/>
            <person name="Pangilinan J."/>
            <person name="Larsson K.H."/>
            <person name="Matsuura K."/>
            <person name="Barry K."/>
            <person name="Labutti K."/>
            <person name="Kuo R."/>
            <person name="Ohm R.A."/>
            <person name="Bhattacharya S.S."/>
            <person name="Shirouzu T."/>
            <person name="Yoshinaga Y."/>
            <person name="Martin F.M."/>
            <person name="Grigoriev I.V."/>
            <person name="Hibbett D.S."/>
        </authorList>
    </citation>
    <scope>NUCLEOTIDE SEQUENCE [LARGE SCALE GENOMIC DNA]</scope>
    <source>
        <strain evidence="12 13">CBS 109695</strain>
    </source>
</reference>
<dbReference type="GO" id="GO:0016020">
    <property type="term" value="C:membrane"/>
    <property type="evidence" value="ECO:0007669"/>
    <property type="project" value="UniProtKB-SubCell"/>
</dbReference>
<dbReference type="PANTHER" id="PTHR21229:SF1">
    <property type="entry name" value="GH17801P"/>
    <property type="match status" value="1"/>
</dbReference>
<sequence>MPSRLWILGILFALLSCVSAYEVAISDKDYSRQICSGMWSSQSTYINVTFEPSQGQLAMVIYEWSDVEYLGKVTSTVNDALPQKTYICTTSAVQGGFCSQSQLGQFILDLPQGKSASDTSFWTAKIAFSLSAANSSSDISAGLWDNPDGNPPIPDEEHTTPFRRSSSNYNIQRQSQADGLNPSPSGTLIYNQPIQYLVRKTGYYCVAIVPVTVLSAARQDSEDVAHPAYNGKVLFQNKFQGQLPAADYPKTTFYMCLFFAYLVIGSAWAWLCYQNIHDLLPIQYYLSSLVGFLIIEMIASWTYYRYLNAHGRGTTSTVFLFVVAILDAGRNALSFFMLLVVSLGLSVVRESLGRLMLRCQLLAGAHFVFGVLYAVGIVELQLESTSALILLIFVIPLAFTLSGFLLWILYSLNATIAQLRARKQSYKLSMFTKLYRILLAAVVIIGIFFVISSLSFSDRLAEDYAAKSWKVRWWLLDGYLALLYLVSFTSIAYLWRPTPNNRRLAMSDELAQDDEDAEDYDLEALEHRTRARDDDDDEDEDGATLVGRRGPGSIGEDQVVFEIGDEDAGSDDEVSPVKKTRGQNGNSSRHGGAEERAGLIGSDEDD</sequence>
<accession>A0A166NVZ1</accession>
<dbReference type="InterPro" id="IPR053937">
    <property type="entry name" value="GOST_TM"/>
</dbReference>
<evidence type="ECO:0000256" key="7">
    <source>
        <dbReference type="SAM" id="MobiDB-lite"/>
    </source>
</evidence>
<feature type="signal peptide" evidence="9">
    <location>
        <begin position="1"/>
        <end position="20"/>
    </location>
</feature>
<feature type="transmembrane region" description="Helical" evidence="8">
    <location>
        <begin position="434"/>
        <end position="454"/>
    </location>
</feature>
<evidence type="ECO:0000259" key="11">
    <source>
        <dbReference type="Pfam" id="PF21902"/>
    </source>
</evidence>
<feature type="transmembrane region" description="Helical" evidence="8">
    <location>
        <begin position="285"/>
        <end position="306"/>
    </location>
</feature>
<keyword evidence="4 9" id="KW-0732">Signal</keyword>
<evidence type="ECO:0000256" key="2">
    <source>
        <dbReference type="ARBA" id="ARBA00007883"/>
    </source>
</evidence>
<dbReference type="STRING" id="436010.A0A166NVZ1"/>
<keyword evidence="3 8" id="KW-0812">Transmembrane</keyword>
<evidence type="ECO:0000256" key="6">
    <source>
        <dbReference type="ARBA" id="ARBA00023136"/>
    </source>
</evidence>
<feature type="compositionally biased region" description="Acidic residues" evidence="7">
    <location>
        <begin position="563"/>
        <end position="574"/>
    </location>
</feature>
<dbReference type="GO" id="GO:0042147">
    <property type="term" value="P:retrograde transport, endosome to Golgi"/>
    <property type="evidence" value="ECO:0007669"/>
    <property type="project" value="TreeGrafter"/>
</dbReference>
<evidence type="ECO:0000313" key="12">
    <source>
        <dbReference type="EMBL" id="KZP25433.1"/>
    </source>
</evidence>
<evidence type="ECO:0000256" key="1">
    <source>
        <dbReference type="ARBA" id="ARBA00004141"/>
    </source>
</evidence>
<dbReference type="InterPro" id="IPR009637">
    <property type="entry name" value="GPR107/GPR108-like"/>
</dbReference>
<dbReference type="InterPro" id="IPR053938">
    <property type="entry name" value="PTM1-like_N"/>
</dbReference>
<feature type="domain" description="GOST seven transmembrane" evidence="10">
    <location>
        <begin position="249"/>
        <end position="501"/>
    </location>
</feature>
<dbReference type="EMBL" id="KV417521">
    <property type="protein sequence ID" value="KZP25433.1"/>
    <property type="molecule type" value="Genomic_DNA"/>
</dbReference>
<feature type="transmembrane region" description="Helical" evidence="8">
    <location>
        <begin position="387"/>
        <end position="413"/>
    </location>
</feature>
<comment type="subcellular location">
    <subcellularLocation>
        <location evidence="1">Membrane</location>
        <topology evidence="1">Multi-pass membrane protein</topology>
    </subcellularLocation>
</comment>
<evidence type="ECO:0000256" key="4">
    <source>
        <dbReference type="ARBA" id="ARBA00022729"/>
    </source>
</evidence>
<dbReference type="OrthoDB" id="19932at2759"/>
<keyword evidence="5 8" id="KW-1133">Transmembrane helix</keyword>
<keyword evidence="13" id="KW-1185">Reference proteome</keyword>
<evidence type="ECO:0000313" key="13">
    <source>
        <dbReference type="Proteomes" id="UP000076532"/>
    </source>
</evidence>
<feature type="compositionally biased region" description="Polar residues" evidence="7">
    <location>
        <begin position="162"/>
        <end position="183"/>
    </location>
</feature>
<dbReference type="PROSITE" id="PS51257">
    <property type="entry name" value="PROKAR_LIPOPROTEIN"/>
    <property type="match status" value="1"/>
</dbReference>
<evidence type="ECO:0008006" key="14">
    <source>
        <dbReference type="Google" id="ProtNLM"/>
    </source>
</evidence>
<proteinExistence type="inferred from homology"/>
<evidence type="ECO:0000256" key="3">
    <source>
        <dbReference type="ARBA" id="ARBA00022692"/>
    </source>
</evidence>
<protein>
    <recommendedName>
        <fullName evidence="14">Integral membrane protein</fullName>
    </recommendedName>
</protein>
<evidence type="ECO:0000256" key="8">
    <source>
        <dbReference type="SAM" id="Phobius"/>
    </source>
</evidence>
<feature type="transmembrane region" description="Helical" evidence="8">
    <location>
        <begin position="318"/>
        <end position="343"/>
    </location>
</feature>
<keyword evidence="6 8" id="KW-0472">Membrane</keyword>
<feature type="region of interest" description="Disordered" evidence="7">
    <location>
        <begin position="141"/>
        <end position="183"/>
    </location>
</feature>
<feature type="transmembrane region" description="Helical" evidence="8">
    <location>
        <begin position="252"/>
        <end position="273"/>
    </location>
</feature>
<feature type="transmembrane region" description="Helical" evidence="8">
    <location>
        <begin position="355"/>
        <end position="375"/>
    </location>
</feature>
<feature type="region of interest" description="Disordered" evidence="7">
    <location>
        <begin position="527"/>
        <end position="606"/>
    </location>
</feature>
<feature type="chain" id="PRO_5007877991" description="Integral membrane protein" evidence="9">
    <location>
        <begin position="21"/>
        <end position="606"/>
    </location>
</feature>
<organism evidence="12 13">
    <name type="scientific">Athelia psychrophila</name>
    <dbReference type="NCBI Taxonomy" id="1759441"/>
    <lineage>
        <taxon>Eukaryota</taxon>
        <taxon>Fungi</taxon>
        <taxon>Dikarya</taxon>
        <taxon>Basidiomycota</taxon>
        <taxon>Agaricomycotina</taxon>
        <taxon>Agaricomycetes</taxon>
        <taxon>Agaricomycetidae</taxon>
        <taxon>Atheliales</taxon>
        <taxon>Atheliaceae</taxon>
        <taxon>Athelia</taxon>
    </lineage>
</organism>
<gene>
    <name evidence="12" type="ORF">FIBSPDRAFT_390720</name>
</gene>
<dbReference type="Pfam" id="PF21902">
    <property type="entry name" value="PTM1-like_N"/>
    <property type="match status" value="1"/>
</dbReference>
<feature type="transmembrane region" description="Helical" evidence="8">
    <location>
        <begin position="474"/>
        <end position="495"/>
    </location>
</feature>
<dbReference type="Pfam" id="PF06814">
    <property type="entry name" value="GOST_TM"/>
    <property type="match status" value="1"/>
</dbReference>
<evidence type="ECO:0000256" key="5">
    <source>
        <dbReference type="ARBA" id="ARBA00022989"/>
    </source>
</evidence>
<comment type="similarity">
    <text evidence="2">Belongs to the LU7TM family.</text>
</comment>
<evidence type="ECO:0000259" key="10">
    <source>
        <dbReference type="Pfam" id="PF06814"/>
    </source>
</evidence>